<dbReference type="FunFam" id="3.40.50.12780:FF:000003">
    <property type="entry name" value="Long-chain-fatty-acid--CoA ligase FadD"/>
    <property type="match status" value="2"/>
</dbReference>
<feature type="domain" description="AMP-dependent synthetase/ligase" evidence="10">
    <location>
        <begin position="50"/>
        <end position="407"/>
    </location>
</feature>
<proteinExistence type="inferred from homology"/>
<comment type="catalytic activity">
    <reaction evidence="7">
        <text>(E)-4-coumarate + ATP + H(+) = (E)-4-coumaroyl-AMP + diphosphate</text>
        <dbReference type="Rhea" id="RHEA:72419"/>
        <dbReference type="ChEBI" id="CHEBI:12876"/>
        <dbReference type="ChEBI" id="CHEBI:15378"/>
        <dbReference type="ChEBI" id="CHEBI:30616"/>
        <dbReference type="ChEBI" id="CHEBI:33019"/>
        <dbReference type="ChEBI" id="CHEBI:192348"/>
    </reaction>
    <physiologicalReaction direction="left-to-right" evidence="7">
        <dbReference type="Rhea" id="RHEA:72420"/>
    </physiologicalReaction>
</comment>
<dbReference type="InterPro" id="IPR000873">
    <property type="entry name" value="AMP-dep_synth/lig_dom"/>
</dbReference>
<dbReference type="Pfam" id="PF13193">
    <property type="entry name" value="AMP-binding_C"/>
    <property type="match status" value="2"/>
</dbReference>
<feature type="domain" description="AMP-dependent synthetase/ligase" evidence="10">
    <location>
        <begin position="540"/>
        <end position="851"/>
    </location>
</feature>
<dbReference type="OrthoDB" id="10253869at2759"/>
<keyword evidence="4 12" id="KW-0436">Ligase</keyword>
<accession>A0A833VC06</accession>
<evidence type="ECO:0000259" key="10">
    <source>
        <dbReference type="Pfam" id="PF00501"/>
    </source>
</evidence>
<comment type="cofactor">
    <cofactor evidence="1">
        <name>Mg(2+)</name>
        <dbReference type="ChEBI" id="CHEBI:18420"/>
    </cofactor>
</comment>
<dbReference type="Pfam" id="PF00501">
    <property type="entry name" value="AMP-binding"/>
    <property type="match status" value="2"/>
</dbReference>
<comment type="similarity">
    <text evidence="2">Belongs to the ATP-dependent AMP-binding enzyme family.</text>
</comment>
<sequence>MSPPSIDPRSGFSPTTRTFYSLRPETPLPPESFPNSAAEFALSLFHSASLPPHPALIDAFSSASLSFPSLLSQSSSLATALRSSPFNLSPGSVAFILSPSRLEISVLYLALISIGVIVSPANPASSSSEISYQLALSKSSIAFSVSSVASKIPSQIPTVILDSPSFTSLLSSNLPKSPLPTIKQSDTAAILYSSGTTGRVKGVGITHRNLIACIADTHARRINILAEAAAAGELPPPQTVALFTIPLFHVFGFFMLFRSVALGETTVLMERFEFGAMLKAIEKHKVTFVPAAPPLIVGLAKSPDVLRFDLSSLETLAVGGAPLGRELAEQFVARFPDVELVQGYGLTESCGSVSATIGPEESKFYGSAGRLGANLEAKIVDPTSGEALGPCQRGELWLRGPVIMKGYVGDDEATSTTLDKEGWLKTGDLCYFNEDGFLYIVDRLKELIKYKAYQVPPAELELILHTLPGIADAAVTPYPDEEAGEIPMAFIVRQPGTNLTEKDVMDFVAKQVAPYKKIRRVAFVNAIPKSPAGKILLAFILSPSRLEISVLYLALISIGVIVSPANPASSSSEISYQLALSKSSIAFSVSSVASKIPSQIPTVILDSPSFTSLLSSNLPKSPLPTIKQSDTAAILYSSGTTGRVKGVALTHRNLIVCIAATHARRINKLAEAAAAGVPPPPQTVTLFTIPLFHVFGFFMLFRSVALGETTVLMERFEFGAMLKAIEKHKVTFVPAAPPLIVGLAKSPDVLRFDLSSLDTMLVGGAPLGRELAEQFVGRFPNVELVQGYGLTESCGGGSATIGLEESKFYGSAGRLGSNLEAKIVDPVTGEALGPCQRGELWFRGPIIMKGYVGDDEATSSTLDKEGWLKTGDLCYFNEDGFLYIVDRLKELIKYKAYQVPPAELELILHTVPGIADAAVIPYPDEEAGEIPMAFVVRQPGTNLTEKEVMDFVAKQVAPYKKIRRVAFVNAIPKSPAGKILRRELVNQAQSCLPSKL</sequence>
<dbReference type="GO" id="GO:0005524">
    <property type="term" value="F:ATP binding"/>
    <property type="evidence" value="ECO:0007669"/>
    <property type="project" value="UniProtKB-KW"/>
</dbReference>
<comment type="catalytic activity">
    <reaction evidence="9">
        <text>(E)-4-coumarate + ATP + CoA = (E)-4-coumaroyl-CoA + AMP + diphosphate</text>
        <dbReference type="Rhea" id="RHEA:19641"/>
        <dbReference type="ChEBI" id="CHEBI:12876"/>
        <dbReference type="ChEBI" id="CHEBI:30616"/>
        <dbReference type="ChEBI" id="CHEBI:33019"/>
        <dbReference type="ChEBI" id="CHEBI:57287"/>
        <dbReference type="ChEBI" id="CHEBI:85008"/>
        <dbReference type="ChEBI" id="CHEBI:456215"/>
        <dbReference type="EC" id="6.2.1.12"/>
    </reaction>
    <physiologicalReaction direction="left-to-right" evidence="9">
        <dbReference type="Rhea" id="RHEA:19642"/>
    </physiologicalReaction>
</comment>
<reference evidence="12" key="1">
    <citation type="submission" date="2020-01" db="EMBL/GenBank/DDBJ databases">
        <title>Genome sequence of Kobresia littledalei, the first chromosome-level genome in the family Cyperaceae.</title>
        <authorList>
            <person name="Qu G."/>
        </authorList>
    </citation>
    <scope>NUCLEOTIDE SEQUENCE</scope>
    <source>
        <strain evidence="12">C.B.Clarke</strain>
        <tissue evidence="12">Leaf</tissue>
    </source>
</reference>
<evidence type="ECO:0000256" key="5">
    <source>
        <dbReference type="ARBA" id="ARBA00022741"/>
    </source>
</evidence>
<evidence type="ECO:0000259" key="11">
    <source>
        <dbReference type="Pfam" id="PF13193"/>
    </source>
</evidence>
<keyword evidence="5" id="KW-0547">Nucleotide-binding</keyword>
<dbReference type="InterPro" id="IPR025110">
    <property type="entry name" value="AMP-bd_C"/>
</dbReference>
<dbReference type="CDD" id="cd05904">
    <property type="entry name" value="4CL"/>
    <property type="match status" value="2"/>
</dbReference>
<evidence type="ECO:0000313" key="13">
    <source>
        <dbReference type="Proteomes" id="UP000623129"/>
    </source>
</evidence>
<keyword evidence="6" id="KW-0067">ATP-binding</keyword>
<dbReference type="EC" id="6.2.1.12" evidence="3"/>
<dbReference type="AlphaFoldDB" id="A0A833VC06"/>
<dbReference type="GO" id="GO:0009698">
    <property type="term" value="P:phenylpropanoid metabolic process"/>
    <property type="evidence" value="ECO:0007669"/>
    <property type="project" value="UniProtKB-ARBA"/>
</dbReference>
<dbReference type="Proteomes" id="UP000623129">
    <property type="component" value="Unassembled WGS sequence"/>
</dbReference>
<dbReference type="Gene3D" id="2.30.38.10">
    <property type="entry name" value="Luciferase, Domain 3"/>
    <property type="match status" value="1"/>
</dbReference>
<evidence type="ECO:0000256" key="8">
    <source>
        <dbReference type="ARBA" id="ARBA00034223"/>
    </source>
</evidence>
<evidence type="ECO:0000256" key="9">
    <source>
        <dbReference type="ARBA" id="ARBA00034252"/>
    </source>
</evidence>
<dbReference type="EMBL" id="SWLB01000010">
    <property type="protein sequence ID" value="KAF3333207.1"/>
    <property type="molecule type" value="Genomic_DNA"/>
</dbReference>
<evidence type="ECO:0000256" key="6">
    <source>
        <dbReference type="ARBA" id="ARBA00022840"/>
    </source>
</evidence>
<dbReference type="Gene3D" id="3.30.300.30">
    <property type="match status" value="2"/>
</dbReference>
<keyword evidence="13" id="KW-1185">Reference proteome</keyword>
<organism evidence="12 13">
    <name type="scientific">Carex littledalei</name>
    <dbReference type="NCBI Taxonomy" id="544730"/>
    <lineage>
        <taxon>Eukaryota</taxon>
        <taxon>Viridiplantae</taxon>
        <taxon>Streptophyta</taxon>
        <taxon>Embryophyta</taxon>
        <taxon>Tracheophyta</taxon>
        <taxon>Spermatophyta</taxon>
        <taxon>Magnoliopsida</taxon>
        <taxon>Liliopsida</taxon>
        <taxon>Poales</taxon>
        <taxon>Cyperaceae</taxon>
        <taxon>Cyperoideae</taxon>
        <taxon>Cariceae</taxon>
        <taxon>Carex</taxon>
        <taxon>Carex subgen. Euthyceras</taxon>
    </lineage>
</organism>
<evidence type="ECO:0000256" key="4">
    <source>
        <dbReference type="ARBA" id="ARBA00022598"/>
    </source>
</evidence>
<name>A0A833VC06_9POAL</name>
<dbReference type="PANTHER" id="PTHR24096">
    <property type="entry name" value="LONG-CHAIN-FATTY-ACID--COA LIGASE"/>
    <property type="match status" value="1"/>
</dbReference>
<dbReference type="PANTHER" id="PTHR24096:SF251">
    <property type="entry name" value="4-COUMARATE--COA LIGASE-LIKE 9"/>
    <property type="match status" value="1"/>
</dbReference>
<dbReference type="GO" id="GO:0016207">
    <property type="term" value="F:4-coumarate-CoA ligase activity"/>
    <property type="evidence" value="ECO:0007669"/>
    <property type="project" value="UniProtKB-EC"/>
</dbReference>
<dbReference type="GO" id="GO:0106290">
    <property type="term" value="F:trans-cinnamate-CoA ligase activity"/>
    <property type="evidence" value="ECO:0007669"/>
    <property type="project" value="UniProtKB-ARBA"/>
</dbReference>
<protein>
    <recommendedName>
        <fullName evidence="3">4-coumarate--CoA ligase</fullName>
        <ecNumber evidence="3">6.2.1.12</ecNumber>
    </recommendedName>
</protein>
<evidence type="ECO:0000256" key="1">
    <source>
        <dbReference type="ARBA" id="ARBA00001946"/>
    </source>
</evidence>
<evidence type="ECO:0000256" key="7">
    <source>
        <dbReference type="ARBA" id="ARBA00034219"/>
    </source>
</evidence>
<evidence type="ECO:0000256" key="2">
    <source>
        <dbReference type="ARBA" id="ARBA00006432"/>
    </source>
</evidence>
<comment type="catalytic activity">
    <reaction evidence="8">
        <text>(E)-4-coumaroyl-AMP + CoA = (E)-4-coumaroyl-CoA + AMP + H(+)</text>
        <dbReference type="Rhea" id="RHEA:72423"/>
        <dbReference type="ChEBI" id="CHEBI:15378"/>
        <dbReference type="ChEBI" id="CHEBI:57287"/>
        <dbReference type="ChEBI" id="CHEBI:85008"/>
        <dbReference type="ChEBI" id="CHEBI:192348"/>
        <dbReference type="ChEBI" id="CHEBI:456215"/>
    </reaction>
    <physiologicalReaction direction="left-to-right" evidence="8">
        <dbReference type="Rhea" id="RHEA:72424"/>
    </physiologicalReaction>
</comment>
<evidence type="ECO:0000313" key="12">
    <source>
        <dbReference type="EMBL" id="KAF3333207.1"/>
    </source>
</evidence>
<gene>
    <name evidence="12" type="ORF">FCM35_KLT00898</name>
</gene>
<dbReference type="Gene3D" id="3.40.50.980">
    <property type="match status" value="2"/>
</dbReference>
<dbReference type="InterPro" id="IPR042099">
    <property type="entry name" value="ANL_N_sf"/>
</dbReference>
<feature type="domain" description="AMP-binding enzyme C-terminal" evidence="11">
    <location>
        <begin position="459"/>
        <end position="534"/>
    </location>
</feature>
<dbReference type="InterPro" id="IPR045851">
    <property type="entry name" value="AMP-bd_C_sf"/>
</dbReference>
<dbReference type="Gene3D" id="3.40.50.12780">
    <property type="entry name" value="N-terminal domain of ligase-like"/>
    <property type="match status" value="1"/>
</dbReference>
<evidence type="ECO:0000256" key="3">
    <source>
        <dbReference type="ARBA" id="ARBA00012959"/>
    </source>
</evidence>
<dbReference type="PROSITE" id="PS00455">
    <property type="entry name" value="AMP_BINDING"/>
    <property type="match status" value="2"/>
</dbReference>
<dbReference type="SUPFAM" id="SSF56801">
    <property type="entry name" value="Acetyl-CoA synthetase-like"/>
    <property type="match status" value="2"/>
</dbReference>
<dbReference type="InterPro" id="IPR020845">
    <property type="entry name" value="AMP-binding_CS"/>
</dbReference>
<dbReference type="FunFam" id="3.30.300.30:FF:000007">
    <property type="entry name" value="4-coumarate--CoA ligase 2"/>
    <property type="match status" value="2"/>
</dbReference>
<comment type="caution">
    <text evidence="12">The sequence shown here is derived from an EMBL/GenBank/DDBJ whole genome shotgun (WGS) entry which is preliminary data.</text>
</comment>
<feature type="domain" description="AMP-binding enzyme C-terminal" evidence="11">
    <location>
        <begin position="903"/>
        <end position="978"/>
    </location>
</feature>